<dbReference type="EC" id="2.5.1.10" evidence="7"/>
<keyword evidence="8" id="KW-1185">Reference proteome</keyword>
<evidence type="ECO:0000256" key="1">
    <source>
        <dbReference type="ARBA" id="ARBA00001946"/>
    </source>
</evidence>
<dbReference type="Pfam" id="PF00348">
    <property type="entry name" value="polyprenyl_synt"/>
    <property type="match status" value="1"/>
</dbReference>
<dbReference type="InterPro" id="IPR008949">
    <property type="entry name" value="Isoprenoid_synthase_dom_sf"/>
</dbReference>
<proteinExistence type="inferred from homology"/>
<accession>A0A5P9QCJ6</accession>
<dbReference type="InterPro" id="IPR033749">
    <property type="entry name" value="Polyprenyl_synt_CS"/>
</dbReference>
<dbReference type="PROSITE" id="PS00444">
    <property type="entry name" value="POLYPRENYL_SYNTHASE_2"/>
    <property type="match status" value="1"/>
</dbReference>
<dbReference type="PANTHER" id="PTHR12001">
    <property type="entry name" value="GERANYLGERANYL PYROPHOSPHATE SYNTHASE"/>
    <property type="match status" value="1"/>
</dbReference>
<dbReference type="Proteomes" id="UP000326702">
    <property type="component" value="Chromosome"/>
</dbReference>
<comment type="cofactor">
    <cofactor evidence="1">
        <name>Mg(2+)</name>
        <dbReference type="ChEBI" id="CHEBI:18420"/>
    </cofactor>
</comment>
<comment type="similarity">
    <text evidence="2 6">Belongs to the FPP/GGPP synthase family.</text>
</comment>
<evidence type="ECO:0000256" key="5">
    <source>
        <dbReference type="ARBA" id="ARBA00022842"/>
    </source>
</evidence>
<dbReference type="GO" id="GO:0046872">
    <property type="term" value="F:metal ion binding"/>
    <property type="evidence" value="ECO:0007669"/>
    <property type="project" value="UniProtKB-KW"/>
</dbReference>
<reference evidence="7 8" key="1">
    <citation type="submission" date="2019-10" db="EMBL/GenBank/DDBJ databases">
        <title>Genome sequence of Luteimicrobium xylanilyticum HY-24.</title>
        <authorList>
            <person name="Kim D.Y."/>
            <person name="Park H.-Y."/>
        </authorList>
    </citation>
    <scope>NUCLEOTIDE SEQUENCE [LARGE SCALE GENOMIC DNA]</scope>
    <source>
        <strain evidence="7 8">HY-24</strain>
    </source>
</reference>
<dbReference type="CDD" id="cd00685">
    <property type="entry name" value="Trans_IPPS_HT"/>
    <property type="match status" value="1"/>
</dbReference>
<name>A0A5P9QCJ6_9MICO</name>
<dbReference type="KEGG" id="lxl:KDY119_02697"/>
<dbReference type="EC" id="2.5.1.29" evidence="7"/>
<organism evidence="7 8">
    <name type="scientific">Luteimicrobium xylanilyticum</name>
    <dbReference type="NCBI Taxonomy" id="1133546"/>
    <lineage>
        <taxon>Bacteria</taxon>
        <taxon>Bacillati</taxon>
        <taxon>Actinomycetota</taxon>
        <taxon>Actinomycetes</taxon>
        <taxon>Micrococcales</taxon>
        <taxon>Luteimicrobium</taxon>
    </lineage>
</organism>
<keyword evidence="3 6" id="KW-0808">Transferase</keyword>
<evidence type="ECO:0000256" key="3">
    <source>
        <dbReference type="ARBA" id="ARBA00022679"/>
    </source>
</evidence>
<dbReference type="GO" id="GO:0008299">
    <property type="term" value="P:isoprenoid biosynthetic process"/>
    <property type="evidence" value="ECO:0007669"/>
    <property type="project" value="InterPro"/>
</dbReference>
<evidence type="ECO:0000313" key="7">
    <source>
        <dbReference type="EMBL" id="QFU99171.1"/>
    </source>
</evidence>
<keyword evidence="5" id="KW-0460">Magnesium</keyword>
<keyword evidence="4" id="KW-0479">Metal-binding</keyword>
<dbReference type="GO" id="GO:0004161">
    <property type="term" value="F:dimethylallyltranstransferase activity"/>
    <property type="evidence" value="ECO:0007669"/>
    <property type="project" value="UniProtKB-EC"/>
</dbReference>
<dbReference type="OrthoDB" id="4497239at2"/>
<dbReference type="EMBL" id="CP045529">
    <property type="protein sequence ID" value="QFU99171.1"/>
    <property type="molecule type" value="Genomic_DNA"/>
</dbReference>
<dbReference type="SUPFAM" id="SSF48576">
    <property type="entry name" value="Terpenoid synthases"/>
    <property type="match status" value="1"/>
</dbReference>
<evidence type="ECO:0000256" key="6">
    <source>
        <dbReference type="RuleBase" id="RU004466"/>
    </source>
</evidence>
<evidence type="ECO:0000256" key="2">
    <source>
        <dbReference type="ARBA" id="ARBA00006706"/>
    </source>
</evidence>
<dbReference type="InterPro" id="IPR000092">
    <property type="entry name" value="Polyprenyl_synt"/>
</dbReference>
<evidence type="ECO:0000313" key="8">
    <source>
        <dbReference type="Proteomes" id="UP000326702"/>
    </source>
</evidence>
<dbReference type="Gene3D" id="1.10.600.10">
    <property type="entry name" value="Farnesyl Diphosphate Synthase"/>
    <property type="match status" value="1"/>
</dbReference>
<gene>
    <name evidence="7" type="primary">ggpS</name>
    <name evidence="7" type="ORF">KDY119_02697</name>
</gene>
<dbReference type="GO" id="GO:0004337">
    <property type="term" value="F:(2E,6E)-farnesyl diphosphate synthase activity"/>
    <property type="evidence" value="ECO:0007669"/>
    <property type="project" value="UniProtKB-EC"/>
</dbReference>
<sequence length="357" mass="37114">MLERDLAAAPDVASVAELEAELERRLDRARSGARSGGPGAEALWDDVRDAARGGKRLRPRLLLATHHALGGTQDVAALRLAVAVELLHTAFCLHDDVIDRDVVRHGRPTVPARYAAGARAAGASAAQASACGVAAGTLAGDLALSLAWRLVASAPVEGTARENLLDLLDDVVQRSAGGELDDVLAVVAPVRPALTDVLRTASRKTAEYTVVAPVVLGALLAGAGPELVEVLRSAARSLGVAFQLGDDLLGTFGDERVTGKSARSDLAEGKVTALTALARRTTAWPVVEAHLGDPAVTDDEAGRVRSALEVAGVRADLENLVARYAEHGSRLLDDPAVPAALRAALEPYARSVVARTR</sequence>
<dbReference type="AlphaFoldDB" id="A0A5P9QCJ6"/>
<dbReference type="GO" id="GO:0004311">
    <property type="term" value="F:geranylgeranyl diphosphate synthase activity"/>
    <property type="evidence" value="ECO:0007669"/>
    <property type="project" value="UniProtKB-EC"/>
</dbReference>
<protein>
    <submittedName>
        <fullName evidence="7">Dimethylallyltranstransferase</fullName>
        <ecNumber evidence="7">2.5.1.1</ecNumber>
        <ecNumber evidence="7">2.5.1.10</ecNumber>
        <ecNumber evidence="7">2.5.1.29</ecNumber>
    </submittedName>
</protein>
<dbReference type="SFLD" id="SFLDS00005">
    <property type="entry name" value="Isoprenoid_Synthase_Type_I"/>
    <property type="match status" value="1"/>
</dbReference>
<dbReference type="PANTHER" id="PTHR12001:SF85">
    <property type="entry name" value="SHORT CHAIN ISOPRENYL DIPHOSPHATE SYNTHASE"/>
    <property type="match status" value="1"/>
</dbReference>
<dbReference type="RefSeq" id="WP_153022428.1">
    <property type="nucleotide sequence ID" value="NZ_BAABIH010000008.1"/>
</dbReference>
<dbReference type="EC" id="2.5.1.1" evidence="7"/>
<evidence type="ECO:0000256" key="4">
    <source>
        <dbReference type="ARBA" id="ARBA00022723"/>
    </source>
</evidence>